<protein>
    <recommendedName>
        <fullName evidence="4">DUF1440 domain-containing protein</fullName>
    </recommendedName>
</protein>
<sequence>MAAYAMIAAATYQDSGFFTPLYHIASTFIAPDTMMSSMQSAAAGDVFYFSVGPAVLGAVIHMMVGAVYGAIFGLLVSLAKLRGISVVVSGIGWGLVVFAASVWVGLPIAAALFGGGDPIRTMASMVGYPTFLVEHLLYGAALGVLLAVRPSRR</sequence>
<evidence type="ECO:0000313" key="3">
    <source>
        <dbReference type="Proteomes" id="UP000284333"/>
    </source>
</evidence>
<evidence type="ECO:0000313" key="2">
    <source>
        <dbReference type="EMBL" id="RVW06771.1"/>
    </source>
</evidence>
<feature type="transmembrane region" description="Helical" evidence="1">
    <location>
        <begin position="54"/>
        <end position="79"/>
    </location>
</feature>
<accession>A0A3S3CVP1</accession>
<keyword evidence="1" id="KW-1133">Transmembrane helix</keyword>
<dbReference type="EMBL" id="RKLN01000001">
    <property type="protein sequence ID" value="RVW06771.1"/>
    <property type="molecule type" value="Genomic_DNA"/>
</dbReference>
<organism evidence="2 3">
    <name type="scientific">Rhodococcus spongiicola</name>
    <dbReference type="NCBI Taxonomy" id="2487352"/>
    <lineage>
        <taxon>Bacteria</taxon>
        <taxon>Bacillati</taxon>
        <taxon>Actinomycetota</taxon>
        <taxon>Actinomycetes</taxon>
        <taxon>Mycobacteriales</taxon>
        <taxon>Nocardiaceae</taxon>
        <taxon>Rhodococcus</taxon>
    </lineage>
</organism>
<gene>
    <name evidence="2" type="ORF">EF834_02860</name>
</gene>
<keyword evidence="1" id="KW-0812">Transmembrane</keyword>
<keyword evidence="1" id="KW-0472">Membrane</keyword>
<dbReference type="AlphaFoldDB" id="A0A3S3CVP1"/>
<comment type="caution">
    <text evidence="2">The sequence shown here is derived from an EMBL/GenBank/DDBJ whole genome shotgun (WGS) entry which is preliminary data.</text>
</comment>
<proteinExistence type="predicted"/>
<keyword evidence="3" id="KW-1185">Reference proteome</keyword>
<feature type="transmembrane region" description="Helical" evidence="1">
    <location>
        <begin position="126"/>
        <end position="148"/>
    </location>
</feature>
<dbReference type="Proteomes" id="UP000284333">
    <property type="component" value="Unassembled WGS sequence"/>
</dbReference>
<evidence type="ECO:0000256" key="1">
    <source>
        <dbReference type="SAM" id="Phobius"/>
    </source>
</evidence>
<evidence type="ECO:0008006" key="4">
    <source>
        <dbReference type="Google" id="ProtNLM"/>
    </source>
</evidence>
<dbReference type="OrthoDB" id="4464770at2"/>
<feature type="transmembrane region" description="Helical" evidence="1">
    <location>
        <begin position="91"/>
        <end position="114"/>
    </location>
</feature>
<reference evidence="2 3" key="1">
    <citation type="submission" date="2018-11" db="EMBL/GenBank/DDBJ databases">
        <title>Rhodococcus spongicola sp. nov. and Rhodococcus xishaensis sp. nov. from marine sponges.</title>
        <authorList>
            <person name="Li L."/>
            <person name="Lin H.W."/>
        </authorList>
    </citation>
    <scope>NUCLEOTIDE SEQUENCE [LARGE SCALE GENOMIC DNA]</scope>
    <source>
        <strain evidence="2 3">LHW50502</strain>
    </source>
</reference>
<name>A0A3S3CVP1_9NOCA</name>